<dbReference type="InterPro" id="IPR029063">
    <property type="entry name" value="SAM-dependent_MTases_sf"/>
</dbReference>
<dbReference type="CDD" id="cd02440">
    <property type="entry name" value="AdoMet_MTases"/>
    <property type="match status" value="1"/>
</dbReference>
<evidence type="ECO:0000256" key="1">
    <source>
        <dbReference type="ARBA" id="ARBA00022603"/>
    </source>
</evidence>
<evidence type="ECO:0000256" key="3">
    <source>
        <dbReference type="ARBA" id="ARBA00022691"/>
    </source>
</evidence>
<dbReference type="InterPro" id="IPR013216">
    <property type="entry name" value="Methyltransf_11"/>
</dbReference>
<dbReference type="GO" id="GO:0008757">
    <property type="term" value="F:S-adenosylmethionine-dependent methyltransferase activity"/>
    <property type="evidence" value="ECO:0007669"/>
    <property type="project" value="InterPro"/>
</dbReference>
<dbReference type="Pfam" id="PF08241">
    <property type="entry name" value="Methyltransf_11"/>
    <property type="match status" value="1"/>
</dbReference>
<dbReference type="GO" id="GO:0043770">
    <property type="term" value="F:demethylmenaquinone methyltransferase activity"/>
    <property type="evidence" value="ECO:0007669"/>
    <property type="project" value="UniProtKB-EC"/>
</dbReference>
<protein>
    <submittedName>
        <fullName evidence="5">Putative methyltransferase</fullName>
        <ecNumber evidence="5">2.1.1.163</ecNumber>
    </submittedName>
</protein>
<dbReference type="AlphaFoldDB" id="A0A0U0ZQA7"/>
<dbReference type="GO" id="GO:0032259">
    <property type="term" value="P:methylation"/>
    <property type="evidence" value="ECO:0007669"/>
    <property type="project" value="UniProtKB-KW"/>
</dbReference>
<evidence type="ECO:0000259" key="4">
    <source>
        <dbReference type="Pfam" id="PF08241"/>
    </source>
</evidence>
<name>A0A0U0ZQA7_9MYCO</name>
<evidence type="ECO:0000313" key="6">
    <source>
        <dbReference type="Proteomes" id="UP000045782"/>
    </source>
</evidence>
<proteinExistence type="predicted"/>
<feature type="domain" description="Methyltransferase type 11" evidence="4">
    <location>
        <begin position="53"/>
        <end position="146"/>
    </location>
</feature>
<dbReference type="Proteomes" id="UP000045782">
    <property type="component" value="Unassembled WGS sequence"/>
</dbReference>
<keyword evidence="3" id="KW-0949">S-adenosyl-L-methionine</keyword>
<gene>
    <name evidence="5" type="primary">ubiE_5</name>
    <name evidence="5" type="ORF">ERS075579_03620</name>
</gene>
<accession>A0A0U0ZQA7</accession>
<dbReference type="EC" id="2.1.1.163" evidence="5"/>
<organism evidence="5 6">
    <name type="scientific">Mycobacteroides abscessus</name>
    <dbReference type="NCBI Taxonomy" id="36809"/>
    <lineage>
        <taxon>Bacteria</taxon>
        <taxon>Bacillati</taxon>
        <taxon>Actinomycetota</taxon>
        <taxon>Actinomycetes</taxon>
        <taxon>Mycobacteriales</taxon>
        <taxon>Mycobacteriaceae</taxon>
        <taxon>Mycobacteroides</taxon>
    </lineage>
</organism>
<dbReference type="PANTHER" id="PTHR43464">
    <property type="entry name" value="METHYLTRANSFERASE"/>
    <property type="match status" value="1"/>
</dbReference>
<sequence>MDPAEHARHTREVYDRLAPVWSATTDDGPFNGLLERPALRSLIPRPLAGRSVLDAGCGSGAQCAWLLGEGADVTGLDLSPAMVDQARQRCGSAAKLMVADLADDLPLEPRSFDGVTCSLALHYLRDWQVPLASFARILRPGGWVVISLDHPFGAPLPDQRGGYFQQQLVSDTWNKADVEVTQHFWRRPLGQVADAFADAGLLIERISEPRPSAEAIRRFPAELRGVVDSPSFIVYRLRYWGAPA</sequence>
<evidence type="ECO:0000313" key="5">
    <source>
        <dbReference type="EMBL" id="CPV64008.1"/>
    </source>
</evidence>
<evidence type="ECO:0000256" key="2">
    <source>
        <dbReference type="ARBA" id="ARBA00022679"/>
    </source>
</evidence>
<dbReference type="EMBL" id="CSWP01000008">
    <property type="protein sequence ID" value="CPV64008.1"/>
    <property type="molecule type" value="Genomic_DNA"/>
</dbReference>
<dbReference type="Gene3D" id="3.40.50.150">
    <property type="entry name" value="Vaccinia Virus protein VP39"/>
    <property type="match status" value="1"/>
</dbReference>
<dbReference type="PANTHER" id="PTHR43464:SF19">
    <property type="entry name" value="UBIQUINONE BIOSYNTHESIS O-METHYLTRANSFERASE, MITOCHONDRIAL"/>
    <property type="match status" value="1"/>
</dbReference>
<keyword evidence="1 5" id="KW-0489">Methyltransferase</keyword>
<reference evidence="5 6" key="1">
    <citation type="submission" date="2015-03" db="EMBL/GenBank/DDBJ databases">
        <authorList>
            <person name="Murphy D."/>
        </authorList>
    </citation>
    <scope>NUCLEOTIDE SEQUENCE [LARGE SCALE GENOMIC DNA]</scope>
    <source>
        <strain evidence="5 6">PAP088</strain>
    </source>
</reference>
<dbReference type="SUPFAM" id="SSF53335">
    <property type="entry name" value="S-adenosyl-L-methionine-dependent methyltransferases"/>
    <property type="match status" value="1"/>
</dbReference>
<keyword evidence="2 5" id="KW-0808">Transferase</keyword>